<evidence type="ECO:0000259" key="5">
    <source>
        <dbReference type="PROSITE" id="PS51832"/>
    </source>
</evidence>
<organism evidence="6 7">
    <name type="scientific">Variimorphobacter saccharofermentans</name>
    <dbReference type="NCBI Taxonomy" id="2755051"/>
    <lineage>
        <taxon>Bacteria</taxon>
        <taxon>Bacillati</taxon>
        <taxon>Bacillota</taxon>
        <taxon>Clostridia</taxon>
        <taxon>Lachnospirales</taxon>
        <taxon>Lachnospiraceae</taxon>
        <taxon>Variimorphobacter</taxon>
    </lineage>
</organism>
<feature type="domain" description="Response regulatory" evidence="4">
    <location>
        <begin position="10"/>
        <end position="126"/>
    </location>
</feature>
<comment type="function">
    <text evidence="2">May play the central regulatory role in sporulation. It may be an element of the effector pathway responsible for the activation of sporulation genes in response to nutritional stress. Spo0A may act in concert with spo0H (a sigma factor) to control the expression of some genes that are critical to the sporulation process.</text>
</comment>
<feature type="domain" description="HD-GYP" evidence="5">
    <location>
        <begin position="118"/>
        <end position="337"/>
    </location>
</feature>
<gene>
    <name evidence="6" type="ORF">H0486_03960</name>
</gene>
<dbReference type="InterPro" id="IPR001789">
    <property type="entry name" value="Sig_transdc_resp-reg_receiver"/>
</dbReference>
<dbReference type="PROSITE" id="PS51832">
    <property type="entry name" value="HD_GYP"/>
    <property type="match status" value="1"/>
</dbReference>
<dbReference type="Pfam" id="PF13487">
    <property type="entry name" value="HD_5"/>
    <property type="match status" value="1"/>
</dbReference>
<evidence type="ECO:0000256" key="1">
    <source>
        <dbReference type="ARBA" id="ARBA00018672"/>
    </source>
</evidence>
<evidence type="ECO:0000259" key="4">
    <source>
        <dbReference type="PROSITE" id="PS50110"/>
    </source>
</evidence>
<protein>
    <recommendedName>
        <fullName evidence="1">Stage 0 sporulation protein A homolog</fullName>
    </recommendedName>
</protein>
<sequence length="337" mass="38479">MNSPTYAMPNILIVDDVNANLVLLTEIVRNAGYTARPVINAKQAVRAIEALPPSLIILDISMPEIDGFMFCSMLKKNANTRDIPVIFVSAMSSEEDKLKGLRIGAVDYITKPFHPEEVKLRINNHLRLYKMQQDLEAYNKKLHKIINEQLQKIYDGNKKLINAMVKLSTEGDPYELRHLDHISINCRLLSISLQLSPIFYEQITNNFIEAIEVASKLYRMEQKITDGPSILEVIYGENPQNEYLKMAIEIVKYQKESWDGNGYPQGVSGDDIPLSARIVSVIAEYENLAYPNDKDHQYSHEESIRMIQDKSGIIYDPNIIDILLKIQNQLKESHSTE</sequence>
<dbReference type="RefSeq" id="WP_228351764.1">
    <property type="nucleotide sequence ID" value="NZ_JACEGA010000001.1"/>
</dbReference>
<dbReference type="InterPro" id="IPR037522">
    <property type="entry name" value="HD_GYP_dom"/>
</dbReference>
<keyword evidence="3" id="KW-0597">Phosphoprotein</keyword>
<dbReference type="CDD" id="cd19920">
    <property type="entry name" value="REC_PA4781-like"/>
    <property type="match status" value="1"/>
</dbReference>
<dbReference type="SMART" id="SM00448">
    <property type="entry name" value="REC"/>
    <property type="match status" value="1"/>
</dbReference>
<dbReference type="AlphaFoldDB" id="A0A839JZE5"/>
<evidence type="ECO:0000256" key="2">
    <source>
        <dbReference type="ARBA" id="ARBA00024867"/>
    </source>
</evidence>
<feature type="modified residue" description="4-aspartylphosphate" evidence="3">
    <location>
        <position position="59"/>
    </location>
</feature>
<dbReference type="PROSITE" id="PS50110">
    <property type="entry name" value="RESPONSE_REGULATORY"/>
    <property type="match status" value="1"/>
</dbReference>
<keyword evidence="7" id="KW-1185">Reference proteome</keyword>
<dbReference type="EMBL" id="JACEGA010000001">
    <property type="protein sequence ID" value="MBB2182029.1"/>
    <property type="molecule type" value="Genomic_DNA"/>
</dbReference>
<evidence type="ECO:0000313" key="7">
    <source>
        <dbReference type="Proteomes" id="UP000574276"/>
    </source>
</evidence>
<dbReference type="GO" id="GO:0000160">
    <property type="term" value="P:phosphorelay signal transduction system"/>
    <property type="evidence" value="ECO:0007669"/>
    <property type="project" value="InterPro"/>
</dbReference>
<accession>A0A839JZE5</accession>
<proteinExistence type="predicted"/>
<dbReference type="SUPFAM" id="SSF52172">
    <property type="entry name" value="CheY-like"/>
    <property type="match status" value="1"/>
</dbReference>
<dbReference type="Pfam" id="PF00072">
    <property type="entry name" value="Response_reg"/>
    <property type="match status" value="1"/>
</dbReference>
<dbReference type="InterPro" id="IPR052020">
    <property type="entry name" value="Cyclic_di-GMP/3'3'-cGAMP_PDE"/>
</dbReference>
<evidence type="ECO:0000313" key="6">
    <source>
        <dbReference type="EMBL" id="MBB2182029.1"/>
    </source>
</evidence>
<evidence type="ECO:0000256" key="3">
    <source>
        <dbReference type="PROSITE-ProRule" id="PRU00169"/>
    </source>
</evidence>
<dbReference type="Gene3D" id="3.40.50.2300">
    <property type="match status" value="1"/>
</dbReference>
<dbReference type="Proteomes" id="UP000574276">
    <property type="component" value="Unassembled WGS sequence"/>
</dbReference>
<reference evidence="6 7" key="1">
    <citation type="submission" date="2020-07" db="EMBL/GenBank/DDBJ databases">
        <title>Characterization and genome sequencing of isolate MD1, a novel member within the family Lachnospiraceae.</title>
        <authorList>
            <person name="Rettenmaier R."/>
            <person name="Di Bello L."/>
            <person name="Zinser C."/>
            <person name="Scheitz K."/>
            <person name="Liebl W."/>
            <person name="Zverlov V."/>
        </authorList>
    </citation>
    <scope>NUCLEOTIDE SEQUENCE [LARGE SCALE GENOMIC DNA]</scope>
    <source>
        <strain evidence="6 7">MD1</strain>
    </source>
</reference>
<dbReference type="InterPro" id="IPR011006">
    <property type="entry name" value="CheY-like_superfamily"/>
</dbReference>
<name>A0A839JZE5_9FIRM</name>
<comment type="caution">
    <text evidence="6">The sequence shown here is derived from an EMBL/GenBank/DDBJ whole genome shotgun (WGS) entry which is preliminary data.</text>
</comment>
<dbReference type="PANTHER" id="PTHR45228">
    <property type="entry name" value="CYCLIC DI-GMP PHOSPHODIESTERASE TM_0186-RELATED"/>
    <property type="match status" value="1"/>
</dbReference>
<dbReference type="Gene3D" id="1.10.3210.10">
    <property type="entry name" value="Hypothetical protein af1432"/>
    <property type="match status" value="1"/>
</dbReference>